<dbReference type="GO" id="GO:0017038">
    <property type="term" value="P:protein import"/>
    <property type="evidence" value="ECO:0007669"/>
    <property type="project" value="TreeGrafter"/>
</dbReference>
<dbReference type="PANTHER" id="PTHR30625">
    <property type="entry name" value="PROTEIN TOLQ"/>
    <property type="match status" value="1"/>
</dbReference>
<evidence type="ECO:0000256" key="6">
    <source>
        <dbReference type="ARBA" id="ARBA00022989"/>
    </source>
</evidence>
<keyword evidence="4 9" id="KW-0812">Transmembrane</keyword>
<sequence>MNIDYTLLHQITFYTMFVCLALAVFVAVERLLFYIFTLRHARQLEELVTGHKGPLETLPDEMIGHDSVPAQAVRRMIEERSRVTNAHDVQSLSSAIFLALKARLQRNLWVLDTIVTAAPLLGLLGTILGIIETFTTLATSGVSDPKGVSGGIGTALLATALGIAIALFGLAFLNHFHDRVDRISEHLKVLLLRASINKA</sequence>
<dbReference type="GO" id="GO:0005886">
    <property type="term" value="C:plasma membrane"/>
    <property type="evidence" value="ECO:0007669"/>
    <property type="project" value="UniProtKB-SubCell"/>
</dbReference>
<dbReference type="EMBL" id="BMYX01000005">
    <property type="protein sequence ID" value="GGY11155.1"/>
    <property type="molecule type" value="Genomic_DNA"/>
</dbReference>
<comment type="similarity">
    <text evidence="8">Belongs to the exbB/tolQ family.</text>
</comment>
<keyword evidence="5 8" id="KW-0653">Protein transport</keyword>
<dbReference type="AlphaFoldDB" id="A0A918P061"/>
<proteinExistence type="inferred from homology"/>
<feature type="transmembrane region" description="Helical" evidence="9">
    <location>
        <begin position="12"/>
        <end position="36"/>
    </location>
</feature>
<evidence type="ECO:0000256" key="4">
    <source>
        <dbReference type="ARBA" id="ARBA00022692"/>
    </source>
</evidence>
<feature type="transmembrane region" description="Helical" evidence="9">
    <location>
        <begin position="108"/>
        <end position="131"/>
    </location>
</feature>
<keyword evidence="12" id="KW-1185">Reference proteome</keyword>
<keyword evidence="7 9" id="KW-0472">Membrane</keyword>
<evidence type="ECO:0000256" key="9">
    <source>
        <dbReference type="SAM" id="Phobius"/>
    </source>
</evidence>
<reference evidence="11" key="2">
    <citation type="submission" date="2020-09" db="EMBL/GenBank/DDBJ databases">
        <authorList>
            <person name="Sun Q."/>
            <person name="Kim S."/>
        </authorList>
    </citation>
    <scope>NUCLEOTIDE SEQUENCE</scope>
    <source>
        <strain evidence="11">KCTC 32182</strain>
    </source>
</reference>
<organism evidence="11 12">
    <name type="scientific">Paludibacterium paludis</name>
    <dbReference type="NCBI Taxonomy" id="1225769"/>
    <lineage>
        <taxon>Bacteria</taxon>
        <taxon>Pseudomonadati</taxon>
        <taxon>Pseudomonadota</taxon>
        <taxon>Betaproteobacteria</taxon>
        <taxon>Neisseriales</taxon>
        <taxon>Chromobacteriaceae</taxon>
        <taxon>Paludibacterium</taxon>
    </lineage>
</organism>
<evidence type="ECO:0000313" key="11">
    <source>
        <dbReference type="EMBL" id="GGY11155.1"/>
    </source>
</evidence>
<dbReference type="InterPro" id="IPR002898">
    <property type="entry name" value="MotA_ExbB_proton_chnl"/>
</dbReference>
<evidence type="ECO:0000256" key="8">
    <source>
        <dbReference type="RuleBase" id="RU004057"/>
    </source>
</evidence>
<name>A0A918P061_9NEIS</name>
<keyword evidence="3" id="KW-1003">Cell membrane</keyword>
<comment type="caution">
    <text evidence="11">The sequence shown here is derived from an EMBL/GenBank/DDBJ whole genome shotgun (WGS) entry which is preliminary data.</text>
</comment>
<dbReference type="Pfam" id="PF01618">
    <property type="entry name" value="MotA_ExbB"/>
    <property type="match status" value="1"/>
</dbReference>
<dbReference type="RefSeq" id="WP_215796503.1">
    <property type="nucleotide sequence ID" value="NZ_BMYX01000005.1"/>
</dbReference>
<evidence type="ECO:0000256" key="1">
    <source>
        <dbReference type="ARBA" id="ARBA00004651"/>
    </source>
</evidence>
<evidence type="ECO:0000259" key="10">
    <source>
        <dbReference type="Pfam" id="PF01618"/>
    </source>
</evidence>
<evidence type="ECO:0000256" key="2">
    <source>
        <dbReference type="ARBA" id="ARBA00022448"/>
    </source>
</evidence>
<gene>
    <name evidence="11" type="ORF">GCM10011289_12550</name>
</gene>
<protein>
    <submittedName>
        <fullName evidence="11">Biopolymer transporter ExbB</fullName>
    </submittedName>
</protein>
<keyword evidence="6 9" id="KW-1133">Transmembrane helix</keyword>
<evidence type="ECO:0000313" key="12">
    <source>
        <dbReference type="Proteomes" id="UP000645257"/>
    </source>
</evidence>
<feature type="transmembrane region" description="Helical" evidence="9">
    <location>
        <begin position="151"/>
        <end position="173"/>
    </location>
</feature>
<dbReference type="InterPro" id="IPR050790">
    <property type="entry name" value="ExbB/TolQ_transport"/>
</dbReference>
<feature type="domain" description="MotA/TolQ/ExbB proton channel" evidence="10">
    <location>
        <begin position="71"/>
        <end position="187"/>
    </location>
</feature>
<comment type="subcellular location">
    <subcellularLocation>
        <location evidence="1">Cell membrane</location>
        <topology evidence="1">Multi-pass membrane protein</topology>
    </subcellularLocation>
    <subcellularLocation>
        <location evidence="8">Membrane</location>
        <topology evidence="8">Multi-pass membrane protein</topology>
    </subcellularLocation>
</comment>
<dbReference type="Proteomes" id="UP000645257">
    <property type="component" value="Unassembled WGS sequence"/>
</dbReference>
<reference evidence="11" key="1">
    <citation type="journal article" date="2014" name="Int. J. Syst. Evol. Microbiol.">
        <title>Complete genome sequence of Corynebacterium casei LMG S-19264T (=DSM 44701T), isolated from a smear-ripened cheese.</title>
        <authorList>
            <consortium name="US DOE Joint Genome Institute (JGI-PGF)"/>
            <person name="Walter F."/>
            <person name="Albersmeier A."/>
            <person name="Kalinowski J."/>
            <person name="Ruckert C."/>
        </authorList>
    </citation>
    <scope>NUCLEOTIDE SEQUENCE</scope>
    <source>
        <strain evidence="11">KCTC 32182</strain>
    </source>
</reference>
<accession>A0A918P061</accession>
<evidence type="ECO:0000256" key="5">
    <source>
        <dbReference type="ARBA" id="ARBA00022927"/>
    </source>
</evidence>
<keyword evidence="2 8" id="KW-0813">Transport</keyword>
<evidence type="ECO:0000256" key="3">
    <source>
        <dbReference type="ARBA" id="ARBA00022475"/>
    </source>
</evidence>
<dbReference type="PANTHER" id="PTHR30625:SF15">
    <property type="entry name" value="BIOPOLYMER TRANSPORT PROTEIN EXBB"/>
    <property type="match status" value="1"/>
</dbReference>
<evidence type="ECO:0000256" key="7">
    <source>
        <dbReference type="ARBA" id="ARBA00023136"/>
    </source>
</evidence>